<keyword evidence="2" id="KW-1185">Reference proteome</keyword>
<accession>A0AAV7L4B6</accession>
<dbReference type="EMBL" id="JANPWB010000016">
    <property type="protein sequence ID" value="KAJ1086501.1"/>
    <property type="molecule type" value="Genomic_DNA"/>
</dbReference>
<evidence type="ECO:0000313" key="1">
    <source>
        <dbReference type="EMBL" id="KAJ1086501.1"/>
    </source>
</evidence>
<organism evidence="1 2">
    <name type="scientific">Pleurodeles waltl</name>
    <name type="common">Iberian ribbed newt</name>
    <dbReference type="NCBI Taxonomy" id="8319"/>
    <lineage>
        <taxon>Eukaryota</taxon>
        <taxon>Metazoa</taxon>
        <taxon>Chordata</taxon>
        <taxon>Craniata</taxon>
        <taxon>Vertebrata</taxon>
        <taxon>Euteleostomi</taxon>
        <taxon>Amphibia</taxon>
        <taxon>Batrachia</taxon>
        <taxon>Caudata</taxon>
        <taxon>Salamandroidea</taxon>
        <taxon>Salamandridae</taxon>
        <taxon>Pleurodelinae</taxon>
        <taxon>Pleurodeles</taxon>
    </lineage>
</organism>
<name>A0AAV7L4B6_PLEWA</name>
<comment type="caution">
    <text evidence="1">The sequence shown here is derived from an EMBL/GenBank/DDBJ whole genome shotgun (WGS) entry which is preliminary data.</text>
</comment>
<reference evidence="1" key="1">
    <citation type="journal article" date="2022" name="bioRxiv">
        <title>Sequencing and chromosome-scale assembly of the giantPleurodeles waltlgenome.</title>
        <authorList>
            <person name="Brown T."/>
            <person name="Elewa A."/>
            <person name="Iarovenko S."/>
            <person name="Subramanian E."/>
            <person name="Araus A.J."/>
            <person name="Petzold A."/>
            <person name="Susuki M."/>
            <person name="Suzuki K.-i.T."/>
            <person name="Hayashi T."/>
            <person name="Toyoda A."/>
            <person name="Oliveira C."/>
            <person name="Osipova E."/>
            <person name="Leigh N.D."/>
            <person name="Simon A."/>
            <person name="Yun M.H."/>
        </authorList>
    </citation>
    <scope>NUCLEOTIDE SEQUENCE</scope>
    <source>
        <strain evidence="1">20211129_DDA</strain>
        <tissue evidence="1">Liver</tissue>
    </source>
</reference>
<proteinExistence type="predicted"/>
<evidence type="ECO:0000313" key="2">
    <source>
        <dbReference type="Proteomes" id="UP001066276"/>
    </source>
</evidence>
<sequence>MVLPRRKNNGPRRKASALRFTPHLHLLTKDCKRLERRWRKSYELVDREAYRKAIRVYHAKIKLAQSTYYQERIENASGSPKEVFQVLKEILQVPIEENPVDASRGHSNKLGGFFQQKILYIYAKFNNILPRSKERDIPTHNQLAFISQFTPISQEQVTASLTALKSGSTLDPAPLTY</sequence>
<gene>
    <name evidence="1" type="ORF">NDU88_006617</name>
</gene>
<dbReference type="Proteomes" id="UP001066276">
    <property type="component" value="Chromosome 12"/>
</dbReference>
<dbReference type="AlphaFoldDB" id="A0AAV7L4B6"/>
<protein>
    <submittedName>
        <fullName evidence="1">Uncharacterized protein</fullName>
    </submittedName>
</protein>